<dbReference type="AlphaFoldDB" id="A0A225WNU7"/>
<feature type="compositionally biased region" description="Basic residues" evidence="1">
    <location>
        <begin position="104"/>
        <end position="113"/>
    </location>
</feature>
<dbReference type="Proteomes" id="UP000198211">
    <property type="component" value="Unassembled WGS sequence"/>
</dbReference>
<dbReference type="Pfam" id="PF13976">
    <property type="entry name" value="gag_pre-integrs"/>
    <property type="match status" value="1"/>
</dbReference>
<feature type="compositionally biased region" description="Basic and acidic residues" evidence="1">
    <location>
        <begin position="1"/>
        <end position="22"/>
    </location>
</feature>
<evidence type="ECO:0000256" key="1">
    <source>
        <dbReference type="SAM" id="MobiDB-lite"/>
    </source>
</evidence>
<dbReference type="OrthoDB" id="125211at2759"/>
<feature type="region of interest" description="Disordered" evidence="1">
    <location>
        <begin position="1"/>
        <end position="113"/>
    </location>
</feature>
<name>A0A225WNU7_9STRA</name>
<dbReference type="PANTHER" id="PTHR42648">
    <property type="entry name" value="TRANSPOSASE, PUTATIVE-RELATED"/>
    <property type="match status" value="1"/>
</dbReference>
<feature type="domain" description="GAG-pre-integrase" evidence="2">
    <location>
        <begin position="220"/>
        <end position="290"/>
    </location>
</feature>
<accession>A0A225WNU7</accession>
<dbReference type="EMBL" id="NBNE01000454">
    <property type="protein sequence ID" value="OWZ19345.1"/>
    <property type="molecule type" value="Genomic_DNA"/>
</dbReference>
<comment type="caution">
    <text evidence="3">The sequence shown here is derived from an EMBL/GenBank/DDBJ whole genome shotgun (WGS) entry which is preliminary data.</text>
</comment>
<feature type="compositionally biased region" description="Gly residues" evidence="1">
    <location>
        <begin position="39"/>
        <end position="59"/>
    </location>
</feature>
<dbReference type="InterPro" id="IPR039537">
    <property type="entry name" value="Retrotran_Ty1/copia-like"/>
</dbReference>
<dbReference type="InterPro" id="IPR025724">
    <property type="entry name" value="GAG-pre-integrase_dom"/>
</dbReference>
<organism evidence="3 4">
    <name type="scientific">Phytophthora megakarya</name>
    <dbReference type="NCBI Taxonomy" id="4795"/>
    <lineage>
        <taxon>Eukaryota</taxon>
        <taxon>Sar</taxon>
        <taxon>Stramenopiles</taxon>
        <taxon>Oomycota</taxon>
        <taxon>Peronosporomycetes</taxon>
        <taxon>Peronosporales</taxon>
        <taxon>Peronosporaceae</taxon>
        <taxon>Phytophthora</taxon>
    </lineage>
</organism>
<feature type="compositionally biased region" description="Basic and acidic residues" evidence="1">
    <location>
        <begin position="74"/>
        <end position="83"/>
    </location>
</feature>
<evidence type="ECO:0000313" key="4">
    <source>
        <dbReference type="Proteomes" id="UP000198211"/>
    </source>
</evidence>
<sequence>MAYDHTQNRKAEGGNNTDEDKALYSGGGRGKGAERSRGRGSGFSGRGGANQGEGRGTGQDKGSSGQKRGGGCYRFHEKEHQVRDCPYLGKHPPTEKAGGSPVQKRGKNSKKVKKCQDCREANGSDDSAYITLSLLNLDKRLTGLARDLQKELVTETGGRTVLLRGVRYVPELQCSLFSVERHASQTLAPEERIRCHYDEDDRADILMRDGQRAAHKDSTNLFRIDMTSPSDAMMVVGSDERYNVELWHDRLGHPGQNAFNALFRHVRWPMKSLDLRLPGGFNCSTCMNRKLTRKSFQSSKSGPSREWLRTHHDICGPYHVDSYSGKRYFGSFYDTSAVGKRSEIYKTFETYYEQVTTYLNVRMKELRCDNTKE</sequence>
<dbReference type="PANTHER" id="PTHR42648:SF28">
    <property type="entry name" value="TRANSPOSON-ENCODED PROTEIN WITH RIBONUCLEASE H-LIKE AND RETROVIRUS ZINC FINGER-LIKE DOMAINS"/>
    <property type="match status" value="1"/>
</dbReference>
<evidence type="ECO:0000313" key="3">
    <source>
        <dbReference type="EMBL" id="OWZ19345.1"/>
    </source>
</evidence>
<gene>
    <name evidence="3" type="ORF">PHMEG_0006423</name>
</gene>
<evidence type="ECO:0000259" key="2">
    <source>
        <dbReference type="Pfam" id="PF13976"/>
    </source>
</evidence>
<proteinExistence type="predicted"/>
<reference evidence="4" key="1">
    <citation type="submission" date="2017-03" db="EMBL/GenBank/DDBJ databases">
        <title>Phytopthora megakarya and P. palmivora, two closely related causual agents of cacao black pod achieved similar genome size and gene model numbers by different mechanisms.</title>
        <authorList>
            <person name="Ali S."/>
            <person name="Shao J."/>
            <person name="Larry D.J."/>
            <person name="Kronmiller B."/>
            <person name="Shen D."/>
            <person name="Strem M.D."/>
            <person name="Melnick R.L."/>
            <person name="Guiltinan M.J."/>
            <person name="Tyler B.M."/>
            <person name="Meinhardt L.W."/>
            <person name="Bailey B.A."/>
        </authorList>
    </citation>
    <scope>NUCLEOTIDE SEQUENCE [LARGE SCALE GENOMIC DNA]</scope>
    <source>
        <strain evidence="4">zdho120</strain>
    </source>
</reference>
<keyword evidence="4" id="KW-1185">Reference proteome</keyword>
<protein>
    <submittedName>
        <fullName evidence="3">Integrase, catalytic core protein</fullName>
    </submittedName>
</protein>